<gene>
    <name evidence="1" type="ORF">UFOVP89_34</name>
</gene>
<dbReference type="EMBL" id="LR796197">
    <property type="protein sequence ID" value="CAB4126387.1"/>
    <property type="molecule type" value="Genomic_DNA"/>
</dbReference>
<accession>A0A6J5KZC5</accession>
<name>A0A6J5KZC5_9CAUD</name>
<proteinExistence type="predicted"/>
<organism evidence="1">
    <name type="scientific">uncultured Caudovirales phage</name>
    <dbReference type="NCBI Taxonomy" id="2100421"/>
    <lineage>
        <taxon>Viruses</taxon>
        <taxon>Duplodnaviria</taxon>
        <taxon>Heunggongvirae</taxon>
        <taxon>Uroviricota</taxon>
        <taxon>Caudoviricetes</taxon>
        <taxon>Peduoviridae</taxon>
        <taxon>Maltschvirus</taxon>
        <taxon>Maltschvirus maltsch</taxon>
    </lineage>
</organism>
<sequence>MNIKNIQNILKDDDFREVLKSILDNHTQTIINSNYADKEIREQAYHKISAINELIGSLESIAASEAIDENRFKIL</sequence>
<protein>
    <submittedName>
        <fullName evidence="1">Uncharacterized protein</fullName>
    </submittedName>
</protein>
<evidence type="ECO:0000313" key="1">
    <source>
        <dbReference type="EMBL" id="CAB4126387.1"/>
    </source>
</evidence>
<reference evidence="1" key="1">
    <citation type="submission" date="2020-04" db="EMBL/GenBank/DDBJ databases">
        <authorList>
            <person name="Chiriac C."/>
            <person name="Salcher M."/>
            <person name="Ghai R."/>
            <person name="Kavagutti S V."/>
        </authorList>
    </citation>
    <scope>NUCLEOTIDE SEQUENCE</scope>
</reference>